<keyword evidence="2" id="KW-1133">Transmembrane helix</keyword>
<comment type="caution">
    <text evidence="3">The sequence shown here is derived from an EMBL/GenBank/DDBJ whole genome shotgun (WGS) entry which is preliminary data.</text>
</comment>
<evidence type="ECO:0000313" key="3">
    <source>
        <dbReference type="EMBL" id="GAD19823.1"/>
    </source>
</evidence>
<accession>T1DWP9</accession>
<name>T1DWP9_9HELI</name>
<sequence>MSLRAVAKLRSKRESNSESTSSLLKRQPKANRHSDPESNPLRHSEALQKPKNPAKLESKTKSNAVFVLFVSFIFLDSVIFTESTLFFLLNVFSGFFSRAMHSFRMTKNWILDCHDFLRSLAMTTQNKCKILP</sequence>
<feature type="compositionally biased region" description="Basic and acidic residues" evidence="1">
    <location>
        <begin position="32"/>
        <end position="58"/>
    </location>
</feature>
<organism evidence="3 4">
    <name type="scientific">Helicobacter fennelliae MRY12-0050</name>
    <dbReference type="NCBI Taxonomy" id="1325130"/>
    <lineage>
        <taxon>Bacteria</taxon>
        <taxon>Pseudomonadati</taxon>
        <taxon>Campylobacterota</taxon>
        <taxon>Epsilonproteobacteria</taxon>
        <taxon>Campylobacterales</taxon>
        <taxon>Helicobacteraceae</taxon>
        <taxon>Helicobacter</taxon>
    </lineage>
</organism>
<keyword evidence="2" id="KW-0472">Membrane</keyword>
<proteinExistence type="predicted"/>
<evidence type="ECO:0000256" key="2">
    <source>
        <dbReference type="SAM" id="Phobius"/>
    </source>
</evidence>
<feature type="transmembrane region" description="Helical" evidence="2">
    <location>
        <begin position="64"/>
        <end position="97"/>
    </location>
</feature>
<protein>
    <submittedName>
        <fullName evidence="3">Uncharacterized protein</fullName>
    </submittedName>
</protein>
<evidence type="ECO:0000313" key="4">
    <source>
        <dbReference type="Proteomes" id="UP000018143"/>
    </source>
</evidence>
<gene>
    <name evidence="3" type="ORF">HFN_1063</name>
</gene>
<reference evidence="3 4" key="1">
    <citation type="journal article" date="2013" name="Genome Announc.">
        <title>Draft Genome Sequence of Helicobacter fennelliae Strain MRY12-0050, Isolated from a Bacteremia Patient.</title>
        <authorList>
            <person name="Rimbara E."/>
            <person name="Matsui M."/>
            <person name="Mori S."/>
            <person name="Suzuki S."/>
            <person name="Suzuki M."/>
            <person name="Kim H."/>
            <person name="Sekizuka T."/>
            <person name="Kuroda M."/>
            <person name="Shibayama K."/>
        </authorList>
    </citation>
    <scope>NUCLEOTIDE SEQUENCE [LARGE SCALE GENOMIC DNA]</scope>
    <source>
        <strain evidence="3 4">MRY12-0050</strain>
    </source>
</reference>
<keyword evidence="4" id="KW-1185">Reference proteome</keyword>
<dbReference type="AlphaFoldDB" id="T1DWP9"/>
<evidence type="ECO:0000256" key="1">
    <source>
        <dbReference type="SAM" id="MobiDB-lite"/>
    </source>
</evidence>
<keyword evidence="2" id="KW-0812">Transmembrane</keyword>
<dbReference type="EMBL" id="BASD01000027">
    <property type="protein sequence ID" value="GAD19823.1"/>
    <property type="molecule type" value="Genomic_DNA"/>
</dbReference>
<dbReference type="Proteomes" id="UP000018143">
    <property type="component" value="Unassembled WGS sequence"/>
</dbReference>
<feature type="region of interest" description="Disordered" evidence="1">
    <location>
        <begin position="1"/>
        <end position="58"/>
    </location>
</feature>